<keyword evidence="1 6" id="KW-0032">Aminotransferase</keyword>
<comment type="subcellular location">
    <subcellularLocation>
        <location evidence="6">Cytoplasm</location>
    </subcellularLocation>
</comment>
<evidence type="ECO:0000313" key="7">
    <source>
        <dbReference type="EMBL" id="RSM46737.1"/>
    </source>
</evidence>
<dbReference type="EMBL" id="QHHU01000012">
    <property type="protein sequence ID" value="RSM46737.1"/>
    <property type="molecule type" value="Genomic_DNA"/>
</dbReference>
<evidence type="ECO:0000256" key="1">
    <source>
        <dbReference type="ARBA" id="ARBA00022576"/>
    </source>
</evidence>
<reference evidence="7 8" key="1">
    <citation type="submission" date="2018-05" db="EMBL/GenBank/DDBJ databases">
        <title>Evolution of GPA BGCs.</title>
        <authorList>
            <person name="Waglechner N."/>
            <person name="Wright G.D."/>
        </authorList>
    </citation>
    <scope>NUCLEOTIDE SEQUENCE [LARGE SCALE GENOMIC DNA]</scope>
    <source>
        <strain evidence="7 8">DSM 5908</strain>
    </source>
</reference>
<proteinExistence type="inferred from homology"/>
<comment type="similarity">
    <text evidence="6">Belongs to the class-III pyridoxal-phosphate-dependent aminotransferase family. ArgD subfamily.</text>
</comment>
<evidence type="ECO:0000256" key="4">
    <source>
        <dbReference type="ARBA" id="ARBA00022898"/>
    </source>
</evidence>
<dbReference type="GO" id="GO:0005737">
    <property type="term" value="C:cytoplasm"/>
    <property type="evidence" value="ECO:0007669"/>
    <property type="project" value="UniProtKB-SubCell"/>
</dbReference>
<dbReference type="GO" id="GO:0042802">
    <property type="term" value="F:identical protein binding"/>
    <property type="evidence" value="ECO:0007669"/>
    <property type="project" value="TreeGrafter"/>
</dbReference>
<keyword evidence="3 6" id="KW-0808">Transferase</keyword>
<dbReference type="Gene3D" id="3.90.1150.10">
    <property type="entry name" value="Aspartate Aminotransferase, domain 1"/>
    <property type="match status" value="1"/>
</dbReference>
<comment type="miscellaneous">
    <text evidence="6">May also have succinyldiaminopimelate aminotransferase activity, thus carrying out the corresponding step in lysine biosynthesis.</text>
</comment>
<dbReference type="OrthoDB" id="9801052at2"/>
<dbReference type="Proteomes" id="UP000286716">
    <property type="component" value="Unassembled WGS sequence"/>
</dbReference>
<dbReference type="Pfam" id="PF00202">
    <property type="entry name" value="Aminotran_3"/>
    <property type="match status" value="1"/>
</dbReference>
<dbReference type="InterPro" id="IPR015422">
    <property type="entry name" value="PyrdxlP-dep_Trfase_small"/>
</dbReference>
<dbReference type="GO" id="GO:0003992">
    <property type="term" value="F:N2-acetyl-L-ornithine:2-oxoglutarate 5-aminotransferase activity"/>
    <property type="evidence" value="ECO:0007669"/>
    <property type="project" value="UniProtKB-UniRule"/>
</dbReference>
<dbReference type="InterPro" id="IPR015424">
    <property type="entry name" value="PyrdxlP-dep_Trfase"/>
</dbReference>
<feature type="binding site" evidence="6">
    <location>
        <begin position="223"/>
        <end position="226"/>
    </location>
    <ligand>
        <name>pyridoxal 5'-phosphate</name>
        <dbReference type="ChEBI" id="CHEBI:597326"/>
    </ligand>
</feature>
<evidence type="ECO:0000313" key="8">
    <source>
        <dbReference type="Proteomes" id="UP000286716"/>
    </source>
</evidence>
<evidence type="ECO:0000256" key="2">
    <source>
        <dbReference type="ARBA" id="ARBA00022605"/>
    </source>
</evidence>
<keyword evidence="8" id="KW-1185">Reference proteome</keyword>
<dbReference type="SUPFAM" id="SSF53383">
    <property type="entry name" value="PLP-dependent transferases"/>
    <property type="match status" value="1"/>
</dbReference>
<dbReference type="NCBIfam" id="TIGR00707">
    <property type="entry name" value="argD"/>
    <property type="match status" value="1"/>
</dbReference>
<comment type="pathway">
    <text evidence="6">Amino-acid biosynthesis; L-arginine biosynthesis; N(2)-acetyl-L-ornithine from L-glutamate: step 4/4.</text>
</comment>
<dbReference type="EC" id="2.6.1.11" evidence="6"/>
<keyword evidence="6" id="KW-0055">Arginine biosynthesis</keyword>
<dbReference type="PIRSF" id="PIRSF000521">
    <property type="entry name" value="Transaminase_4ab_Lys_Orn"/>
    <property type="match status" value="1"/>
</dbReference>
<comment type="cofactor">
    <cofactor evidence="6">
        <name>pyridoxal 5'-phosphate</name>
        <dbReference type="ChEBI" id="CHEBI:597326"/>
    </cofactor>
    <text evidence="6">Binds 1 pyridoxal phosphate per subunit.</text>
</comment>
<dbReference type="FunFam" id="3.40.640.10:FF:000004">
    <property type="entry name" value="Acetylornithine aminotransferase"/>
    <property type="match status" value="1"/>
</dbReference>
<accession>A0A428WUH2</accession>
<evidence type="ECO:0000256" key="6">
    <source>
        <dbReference type="HAMAP-Rule" id="MF_01107"/>
    </source>
</evidence>
<dbReference type="Gene3D" id="3.40.640.10">
    <property type="entry name" value="Type I PLP-dependent aspartate aminotransferase-like (Major domain)"/>
    <property type="match status" value="1"/>
</dbReference>
<dbReference type="RefSeq" id="WP_020645467.1">
    <property type="nucleotide sequence ID" value="NZ_QHHU01000012.1"/>
</dbReference>
<keyword evidence="4 6" id="KW-0663">Pyridoxal phosphate</keyword>
<dbReference type="GO" id="GO:0006526">
    <property type="term" value="P:L-arginine biosynthetic process"/>
    <property type="evidence" value="ECO:0007669"/>
    <property type="project" value="UniProtKB-UniRule"/>
</dbReference>
<dbReference type="InterPro" id="IPR004636">
    <property type="entry name" value="AcOrn/SuccOrn_fam"/>
</dbReference>
<keyword evidence="5" id="KW-0045">Antibiotic biosynthesis</keyword>
<feature type="binding site" evidence="6">
    <location>
        <position position="141"/>
    </location>
    <ligand>
        <name>N(2)-acetyl-L-ornithine</name>
        <dbReference type="ChEBI" id="CHEBI:57805"/>
    </ligand>
</feature>
<comment type="caution">
    <text evidence="7">The sequence shown here is derived from an EMBL/GenBank/DDBJ whole genome shotgun (WGS) entry which is preliminary data.</text>
</comment>
<name>A0A428WUH2_AMYBA</name>
<dbReference type="UniPathway" id="UPA00068">
    <property type="reaction ID" value="UER00109"/>
</dbReference>
<dbReference type="GO" id="GO:0017000">
    <property type="term" value="P:antibiotic biosynthetic process"/>
    <property type="evidence" value="ECO:0007669"/>
    <property type="project" value="UniProtKB-KW"/>
</dbReference>
<feature type="binding site" evidence="6">
    <location>
        <position position="280"/>
    </location>
    <ligand>
        <name>N(2)-acetyl-L-ornithine</name>
        <dbReference type="ChEBI" id="CHEBI:57805"/>
    </ligand>
</feature>
<dbReference type="InterPro" id="IPR049704">
    <property type="entry name" value="Aminotrans_3_PPA_site"/>
</dbReference>
<dbReference type="PANTHER" id="PTHR11986">
    <property type="entry name" value="AMINOTRANSFERASE CLASS III"/>
    <property type="match status" value="1"/>
</dbReference>
<dbReference type="InterPro" id="IPR005814">
    <property type="entry name" value="Aminotrans_3"/>
</dbReference>
<feature type="binding site" evidence="6">
    <location>
        <begin position="112"/>
        <end position="113"/>
    </location>
    <ligand>
        <name>pyridoxal 5'-phosphate</name>
        <dbReference type="ChEBI" id="CHEBI:597326"/>
    </ligand>
</feature>
<comment type="subunit">
    <text evidence="6">Homodimer.</text>
</comment>
<keyword evidence="6" id="KW-0963">Cytoplasm</keyword>
<dbReference type="InterPro" id="IPR050103">
    <property type="entry name" value="Class-III_PLP-dep_AT"/>
</dbReference>
<gene>
    <name evidence="6" type="primary">argD</name>
    <name evidence="7" type="ORF">DMA12_10920</name>
</gene>
<dbReference type="InterPro" id="IPR015421">
    <property type="entry name" value="PyrdxlP-dep_Trfase_major"/>
</dbReference>
<keyword evidence="2 6" id="KW-0028">Amino-acid biosynthesis</keyword>
<dbReference type="PANTHER" id="PTHR11986:SF79">
    <property type="entry name" value="ACETYLORNITHINE AMINOTRANSFERASE, MITOCHONDRIAL"/>
    <property type="match status" value="1"/>
</dbReference>
<dbReference type="PROSITE" id="PS00600">
    <property type="entry name" value="AA_TRANSFER_CLASS_3"/>
    <property type="match status" value="1"/>
</dbReference>
<dbReference type="CDD" id="cd00610">
    <property type="entry name" value="OAT_like"/>
    <property type="match status" value="1"/>
</dbReference>
<dbReference type="GO" id="GO:0030170">
    <property type="term" value="F:pyridoxal phosphate binding"/>
    <property type="evidence" value="ECO:0007669"/>
    <property type="project" value="InterPro"/>
</dbReference>
<feature type="binding site" evidence="6">
    <location>
        <position position="281"/>
    </location>
    <ligand>
        <name>pyridoxal 5'-phosphate</name>
        <dbReference type="ChEBI" id="CHEBI:597326"/>
    </ligand>
</feature>
<evidence type="ECO:0000256" key="3">
    <source>
        <dbReference type="ARBA" id="ARBA00022679"/>
    </source>
</evidence>
<feature type="modified residue" description="N6-(pyridoxal phosphate)lysine" evidence="6">
    <location>
        <position position="252"/>
    </location>
</feature>
<dbReference type="HAMAP" id="MF_01107">
    <property type="entry name" value="ArgD_aminotrans_3"/>
    <property type="match status" value="1"/>
</dbReference>
<comment type="catalytic activity">
    <reaction evidence="6">
        <text>N(2)-acetyl-L-ornithine + 2-oxoglutarate = N-acetyl-L-glutamate 5-semialdehyde + L-glutamate</text>
        <dbReference type="Rhea" id="RHEA:18049"/>
        <dbReference type="ChEBI" id="CHEBI:16810"/>
        <dbReference type="ChEBI" id="CHEBI:29123"/>
        <dbReference type="ChEBI" id="CHEBI:29985"/>
        <dbReference type="ChEBI" id="CHEBI:57805"/>
        <dbReference type="EC" id="2.6.1.11"/>
    </reaction>
</comment>
<organism evidence="7 8">
    <name type="scientific">Amycolatopsis balhimycina DSM 5908</name>
    <dbReference type="NCBI Taxonomy" id="1081091"/>
    <lineage>
        <taxon>Bacteria</taxon>
        <taxon>Bacillati</taxon>
        <taxon>Actinomycetota</taxon>
        <taxon>Actinomycetes</taxon>
        <taxon>Pseudonocardiales</taxon>
        <taxon>Pseudonocardiaceae</taxon>
        <taxon>Amycolatopsis</taxon>
    </lineage>
</organism>
<sequence length="400" mass="40463">MTDLKSNVDGQAHWQSALMDNYGTPKLTLVRGEGAKVWDADGQGYVDLVGGIAVNALGHAHPAVVEAVTAQIKQLGHTSNLYINPVTVELAEALLDVAGLTGHGKVLFVNSGAEANEAALKISRLTGRTKVVAAEGAFHGRTMGALTLTGQPGKRDPFKPLVPGVEHVPFGDVEALKAAVDTDTAAVFLEPVLGEAGVIPAPDGYLQAAREITKATGTLLVLDEVQTGIGRLGTWFGYQQAGIVPDVITLAKGLGGGLPLGAVIGVGAAGDLLEPGHHGTTFGGNPVCCAAGLAVLKTIAADNLLDHVSALGKDIAAGVESLGHPLVAGVRGAGLLLGIALKQPVSAAVAKAAQDAGYLVNPIAPDTIRLAPPLVLDGGQAEGFLAALPNALDSTTKDSD</sequence>
<evidence type="ECO:0000256" key="5">
    <source>
        <dbReference type="ARBA" id="ARBA00023194"/>
    </source>
</evidence>
<dbReference type="AlphaFoldDB" id="A0A428WUH2"/>
<feature type="binding site" evidence="6">
    <location>
        <position position="138"/>
    </location>
    <ligand>
        <name>pyridoxal 5'-phosphate</name>
        <dbReference type="ChEBI" id="CHEBI:597326"/>
    </ligand>
</feature>
<protein>
    <recommendedName>
        <fullName evidence="6">Acetylornithine aminotransferase</fullName>
        <shortName evidence="6">ACOAT</shortName>
        <ecNumber evidence="6">2.6.1.11</ecNumber>
    </recommendedName>
</protein>
<dbReference type="NCBIfam" id="NF002874">
    <property type="entry name" value="PRK03244.1"/>
    <property type="match status" value="1"/>
</dbReference>